<dbReference type="WBParaSite" id="ALUE_0000400201-mRNA-1">
    <property type="protein sequence ID" value="ALUE_0000400201-mRNA-1"/>
    <property type="gene ID" value="ALUE_0000400201"/>
</dbReference>
<dbReference type="Proteomes" id="UP000036681">
    <property type="component" value="Unplaced"/>
</dbReference>
<sequence>MDDKLKMMQDLLDEIKHLNNLAPSLCTKSADAHSISDDIIHKLLLIKKMLSDPTTPSRNVVTTYALLNGDKVPNSPLTSRKSSTASMSRYFITHAVLNNEENADPAEVARSAYDSENYAKCIRTIEKLMSRDGTLLESEMMNLCHDSYKKVVEAAATEKERLKLCEWWRLFLDTVHLSESSQNAQLKLIDYKTECLWERQKLARDEADRLRYTEQLMNAKIEAYELAAVTFRPFHLECLRRIQKICALIVDHFERFPESEGVPLCIDEGIELARYALDEAKVDAVQYGKETNASLDDPSYLECVELIKEIEMILCENGYAELTHSDADSEDLLSSEDGQEHEANNTHLHTYATIAHPKKLIVEEAAEITDVDEHYITRL</sequence>
<evidence type="ECO:0000313" key="1">
    <source>
        <dbReference type="Proteomes" id="UP000036681"/>
    </source>
</evidence>
<evidence type="ECO:0000313" key="2">
    <source>
        <dbReference type="WBParaSite" id="ALUE_0000400201-mRNA-1"/>
    </source>
</evidence>
<dbReference type="AlphaFoldDB" id="A0A0M3HPV3"/>
<name>A0A0M3HPV3_ASCLU</name>
<reference evidence="2" key="1">
    <citation type="submission" date="2017-02" db="UniProtKB">
        <authorList>
            <consortium name="WormBaseParasite"/>
        </authorList>
    </citation>
    <scope>IDENTIFICATION</scope>
</reference>
<protein>
    <submittedName>
        <fullName evidence="2">14-3-3 domain-containing protein</fullName>
    </submittedName>
</protein>
<keyword evidence="1" id="KW-1185">Reference proteome</keyword>
<proteinExistence type="predicted"/>
<organism evidence="1 2">
    <name type="scientific">Ascaris lumbricoides</name>
    <name type="common">Giant roundworm</name>
    <dbReference type="NCBI Taxonomy" id="6252"/>
    <lineage>
        <taxon>Eukaryota</taxon>
        <taxon>Metazoa</taxon>
        <taxon>Ecdysozoa</taxon>
        <taxon>Nematoda</taxon>
        <taxon>Chromadorea</taxon>
        <taxon>Rhabditida</taxon>
        <taxon>Spirurina</taxon>
        <taxon>Ascaridomorpha</taxon>
        <taxon>Ascaridoidea</taxon>
        <taxon>Ascarididae</taxon>
        <taxon>Ascaris</taxon>
    </lineage>
</organism>
<accession>A0A0M3HPV3</accession>